<comment type="subcellular location">
    <subcellularLocation>
        <location evidence="1">Cell membrane</location>
        <topology evidence="1">Multi-pass membrane protein</topology>
    </subcellularLocation>
</comment>
<keyword evidence="11" id="KW-1185">Reference proteome</keyword>
<feature type="transmembrane region" description="Helical" evidence="6">
    <location>
        <begin position="75"/>
        <end position="94"/>
    </location>
</feature>
<dbReference type="GO" id="GO:0005886">
    <property type="term" value="C:plasma membrane"/>
    <property type="evidence" value="ECO:0007669"/>
    <property type="project" value="UniProtKB-SubCell"/>
</dbReference>
<dbReference type="InterPro" id="IPR011701">
    <property type="entry name" value="MFS"/>
</dbReference>
<dbReference type="OrthoDB" id="117970at2157"/>
<dbReference type="Gene3D" id="1.20.1250.20">
    <property type="entry name" value="MFS general substrate transporter like domains"/>
    <property type="match status" value="1"/>
</dbReference>
<dbReference type="Proteomes" id="UP000069906">
    <property type="component" value="Chromosome"/>
</dbReference>
<feature type="transmembrane region" description="Helical" evidence="6">
    <location>
        <begin position="43"/>
        <end position="63"/>
    </location>
</feature>
<name>A0A0F7P9S6_9EURY</name>
<evidence type="ECO:0000313" key="10">
    <source>
        <dbReference type="Proteomes" id="UP000060390"/>
    </source>
</evidence>
<dbReference type="InterPro" id="IPR036259">
    <property type="entry name" value="MFS_trans_sf"/>
</dbReference>
<evidence type="ECO:0000256" key="3">
    <source>
        <dbReference type="ARBA" id="ARBA00022692"/>
    </source>
</evidence>
<evidence type="ECO:0000256" key="5">
    <source>
        <dbReference type="ARBA" id="ARBA00023136"/>
    </source>
</evidence>
<keyword evidence="3 6" id="KW-0812">Transmembrane</keyword>
<feature type="transmembrane region" description="Helical" evidence="6">
    <location>
        <begin position="158"/>
        <end position="179"/>
    </location>
</feature>
<evidence type="ECO:0000256" key="2">
    <source>
        <dbReference type="ARBA" id="ARBA00022475"/>
    </source>
</evidence>
<dbReference type="SUPFAM" id="SSF103473">
    <property type="entry name" value="MFS general substrate transporter"/>
    <property type="match status" value="1"/>
</dbReference>
<dbReference type="AlphaFoldDB" id="A0A0F7P9S6"/>
<evidence type="ECO:0000313" key="8">
    <source>
        <dbReference type="EMBL" id="AKH96935.1"/>
    </source>
</evidence>
<feature type="transmembrane region" description="Helical" evidence="6">
    <location>
        <begin position="100"/>
        <end position="121"/>
    </location>
</feature>
<feature type="transmembrane region" description="Helical" evidence="6">
    <location>
        <begin position="133"/>
        <end position="152"/>
    </location>
</feature>
<feature type="transmembrane region" description="Helical" evidence="6">
    <location>
        <begin position="12"/>
        <end position="31"/>
    </location>
</feature>
<dbReference type="PRINTS" id="PR01035">
    <property type="entry name" value="TCRTETA"/>
</dbReference>
<evidence type="ECO:0000259" key="7">
    <source>
        <dbReference type="PROSITE" id="PS50850"/>
    </source>
</evidence>
<evidence type="ECO:0000256" key="4">
    <source>
        <dbReference type="ARBA" id="ARBA00022989"/>
    </source>
</evidence>
<dbReference type="EMBL" id="CP011564">
    <property type="protein sequence ID" value="ALG81336.1"/>
    <property type="molecule type" value="Genomic_DNA"/>
</dbReference>
<evidence type="ECO:0000313" key="9">
    <source>
        <dbReference type="EMBL" id="ALG81336.1"/>
    </source>
</evidence>
<feature type="transmembrane region" description="Helical" evidence="6">
    <location>
        <begin position="208"/>
        <end position="232"/>
    </location>
</feature>
<keyword evidence="2" id="KW-1003">Cell membrane</keyword>
<dbReference type="Pfam" id="PF07690">
    <property type="entry name" value="MFS_1"/>
    <property type="match status" value="1"/>
</dbReference>
<dbReference type="KEGG" id="hsf:HLASA_0427"/>
<sequence>MTRLYGERRLQVIFGVTLMGVMGVSLISPVFPAMVDHFGITDSQVGLVVLAYTLPGIVVALFIGVLADRYGRKRVLLPLLILFGVAGGGGALAPDFRTLLVLRAFQGVGGAGLVTLSTTLIGDYYDGPERGAAMGLNASILSIATATYPFVGGLLGTIGWYAPFVLFVLAVPMAVWALVELVEPTSAESVDFYTYARRIGHIAASADTLVGAFAAFLAFVVLYGGIITYFPLLVEQRFGSSSVIIGGLQSSMSVVVAIVSSQTGTLVERFSERSLFTVGFVGYGVGLLGLPLAPTAAWLLAPLAVFGLGHGLVVPSVQTFMTKLAPSQFRAATMSLYNIALRLGQTLGPVVFGALYVFGFDRLFFAGGAVAIAGFVVLAASRRFLAPQSRRSGSAG</sequence>
<evidence type="ECO:0000256" key="1">
    <source>
        <dbReference type="ARBA" id="ARBA00004651"/>
    </source>
</evidence>
<dbReference type="PANTHER" id="PTHR43124:SF3">
    <property type="entry name" value="CHLORAMPHENICOL EFFLUX PUMP RV0191"/>
    <property type="match status" value="1"/>
</dbReference>
<keyword evidence="4 6" id="KW-1133">Transmembrane helix</keyword>
<dbReference type="HOGENOM" id="CLU_001265_10_6_2"/>
<dbReference type="RefSeq" id="WP_050047754.1">
    <property type="nucleotide sequence ID" value="NZ_CP008874.1"/>
</dbReference>
<reference evidence="10" key="2">
    <citation type="submission" date="2015-05" db="EMBL/GenBank/DDBJ databases">
        <title>Complete genome sequence of Halanaeroarchaeum sulfurireducens type strain M27-SA2, a sulfate-reducer haloarchaeon from marine anoxic lake Medee.</title>
        <authorList>
            <person name="Messina E."/>
            <person name="Kublanov I.V."/>
            <person name="Toshchakov S."/>
            <person name="Arcadi E."/>
            <person name="La Spada G."/>
            <person name="La Cono V."/>
            <person name="Yakimov M.M."/>
        </authorList>
    </citation>
    <scope>NUCLEOTIDE SEQUENCE [LARGE SCALE GENOMIC DNA]</scope>
    <source>
        <strain evidence="10">M27-SA2</strain>
    </source>
</reference>
<organism evidence="8 11">
    <name type="scientific">Halanaeroarchaeum sulfurireducens</name>
    <dbReference type="NCBI Taxonomy" id="1604004"/>
    <lineage>
        <taxon>Archaea</taxon>
        <taxon>Methanobacteriati</taxon>
        <taxon>Methanobacteriota</taxon>
        <taxon>Stenosarchaea group</taxon>
        <taxon>Halobacteria</taxon>
        <taxon>Halobacteriales</taxon>
        <taxon>Halobacteriaceae</taxon>
        <taxon>Halanaeroarchaeum</taxon>
    </lineage>
</organism>
<reference evidence="8 11" key="1">
    <citation type="journal article" date="2015" name="ISME J.">
        <title>Elemental sulfur and acetate can support life of a novel strictly anaerobic haloarchaeon.</title>
        <authorList>
            <person name="Sorokin D.Y."/>
            <person name="Kublanov I.V."/>
            <person name="Gavrilov S.N."/>
            <person name="Rojo D."/>
            <person name="Roman P."/>
            <person name="Golyshin P.N."/>
            <person name="Slepak V.Z."/>
            <person name="Smedile F."/>
            <person name="Ferrer M."/>
            <person name="Messina E."/>
            <person name="La Cono V."/>
            <person name="Yakimov M.M."/>
        </authorList>
    </citation>
    <scope>NUCLEOTIDE SEQUENCE [LARGE SCALE GENOMIC DNA]</scope>
    <source>
        <strain evidence="8 11">HSR2</strain>
    </source>
</reference>
<dbReference type="KEGG" id="hsu:HLASF_0429"/>
<dbReference type="PROSITE" id="PS50850">
    <property type="entry name" value="MFS"/>
    <property type="match status" value="1"/>
</dbReference>
<feature type="transmembrane region" description="Helical" evidence="6">
    <location>
        <begin position="296"/>
        <end position="315"/>
    </location>
</feature>
<keyword evidence="5 6" id="KW-0472">Membrane</keyword>
<dbReference type="InterPro" id="IPR050189">
    <property type="entry name" value="MFS_Efflux_Transporters"/>
</dbReference>
<dbReference type="Proteomes" id="UP000060390">
    <property type="component" value="Chromosome"/>
</dbReference>
<evidence type="ECO:0000256" key="6">
    <source>
        <dbReference type="SAM" id="Phobius"/>
    </source>
</evidence>
<reference evidence="9 10" key="3">
    <citation type="journal article" date="2016" name="Stand. Genomic Sci.">
        <title>Complete genome sequence of 'Halanaeroarchaeum sulfurireducens' M27-SA2, a sulfur-reducing and acetate-oxidizing haloarchaeon from the deep-sea hypersaline anoxic lake Medee.</title>
        <authorList>
            <person name="Messina E."/>
            <person name="Sorokin D.Y."/>
            <person name="Kublanov I.V."/>
            <person name="Toshchakov S."/>
            <person name="Lopatina A."/>
            <person name="Arcadi E."/>
            <person name="Smedile F."/>
            <person name="La Spada G."/>
            <person name="La Cono V."/>
            <person name="Yakimov M.M."/>
        </authorList>
    </citation>
    <scope>NUCLEOTIDE SEQUENCE [LARGE SCALE GENOMIC DNA]</scope>
    <source>
        <strain evidence="9 10">M27-SA2</strain>
    </source>
</reference>
<dbReference type="PANTHER" id="PTHR43124">
    <property type="entry name" value="PURINE EFFLUX PUMP PBUE"/>
    <property type="match status" value="1"/>
</dbReference>
<dbReference type="GeneID" id="26009793"/>
<protein>
    <submittedName>
        <fullName evidence="8">Multidrug ABC transporter</fullName>
    </submittedName>
</protein>
<feature type="transmembrane region" description="Helical" evidence="6">
    <location>
        <begin position="336"/>
        <end position="357"/>
    </location>
</feature>
<feature type="transmembrane region" description="Helical" evidence="6">
    <location>
        <begin position="363"/>
        <end position="381"/>
    </location>
</feature>
<accession>A0A0F7P9S6</accession>
<dbReference type="GO" id="GO:0022857">
    <property type="term" value="F:transmembrane transporter activity"/>
    <property type="evidence" value="ECO:0007669"/>
    <property type="project" value="InterPro"/>
</dbReference>
<feature type="transmembrane region" description="Helical" evidence="6">
    <location>
        <begin position="238"/>
        <end position="261"/>
    </location>
</feature>
<dbReference type="CDD" id="cd17474">
    <property type="entry name" value="MFS_YfmO_like"/>
    <property type="match status" value="1"/>
</dbReference>
<feature type="domain" description="Major facilitator superfamily (MFS) profile" evidence="7">
    <location>
        <begin position="9"/>
        <end position="386"/>
    </location>
</feature>
<gene>
    <name evidence="9" type="ORF">HLASA_0427</name>
    <name evidence="8" type="ORF">HLASF_0429</name>
</gene>
<dbReference type="InterPro" id="IPR020846">
    <property type="entry name" value="MFS_dom"/>
</dbReference>
<proteinExistence type="predicted"/>
<dbReference type="EMBL" id="CP008874">
    <property type="protein sequence ID" value="AKH96935.1"/>
    <property type="molecule type" value="Genomic_DNA"/>
</dbReference>
<evidence type="ECO:0000313" key="11">
    <source>
        <dbReference type="Proteomes" id="UP000069906"/>
    </source>
</evidence>
<dbReference type="InterPro" id="IPR001958">
    <property type="entry name" value="Tet-R_TetA/multi-R_MdtG-like"/>
</dbReference>
<feature type="transmembrane region" description="Helical" evidence="6">
    <location>
        <begin position="273"/>
        <end position="290"/>
    </location>
</feature>